<gene>
    <name evidence="1" type="ORF">WJ33_30885</name>
</gene>
<comment type="caution">
    <text evidence="1">The sequence shown here is derived from an EMBL/GenBank/DDBJ whole genome shotgun (WGS) entry which is preliminary data.</text>
</comment>
<reference evidence="1 2" key="1">
    <citation type="submission" date="2015-11" db="EMBL/GenBank/DDBJ databases">
        <title>Expanding the genomic diversity of Burkholderia species for the development of highly accurate diagnostics.</title>
        <authorList>
            <person name="Sahl J."/>
            <person name="Keim P."/>
            <person name="Wagner D."/>
        </authorList>
    </citation>
    <scope>NUCLEOTIDE SEQUENCE [LARGE SCALE GENOMIC DNA]</scope>
    <source>
        <strain evidence="1 2">MSMB2036</strain>
    </source>
</reference>
<dbReference type="Pfam" id="PF04796">
    <property type="entry name" value="RepA_C"/>
    <property type="match status" value="1"/>
</dbReference>
<protein>
    <submittedName>
        <fullName evidence="1">Replication protein</fullName>
    </submittedName>
</protein>
<organism evidence="1 2">
    <name type="scientific">Burkholderia ubonensis</name>
    <dbReference type="NCBI Taxonomy" id="101571"/>
    <lineage>
        <taxon>Bacteria</taxon>
        <taxon>Pseudomonadati</taxon>
        <taxon>Pseudomonadota</taxon>
        <taxon>Betaproteobacteria</taxon>
        <taxon>Burkholderiales</taxon>
        <taxon>Burkholderiaceae</taxon>
        <taxon>Burkholderia</taxon>
        <taxon>Burkholderia cepacia complex</taxon>
    </lineage>
</organism>
<proteinExistence type="predicted"/>
<evidence type="ECO:0000313" key="2">
    <source>
        <dbReference type="Proteomes" id="UP000064029"/>
    </source>
</evidence>
<name>A0A118HPY2_9BURK</name>
<accession>A0A118HPY2</accession>
<evidence type="ECO:0000313" key="1">
    <source>
        <dbReference type="EMBL" id="KVG61805.1"/>
    </source>
</evidence>
<sequence>MRRKPKTASTTAREAQLVKTAVEIAAERPSGDDLAFMHSIMCQVGLPRSKTDAREFLRRSGDFWLYVQAGMIDEGAGPVPQPVPYGPLPRLALVWLSTYAVRHRAKEIPIGHSAAEFLRLVGIEGDDGRRYRTLRKQMHALASCRLQLGYKGRTSNPSPVVKQFDAWVQNRSTGQRAMWPGVLSLHDDYFSTLLESAVPLDNRALQALKGSALALDVYTWLAHRLHRIEGRPLRLYWKSLREQFAQEYQGKEADKDFKKNFLPALRAVQAVYPRAKVQQVTGGLLLYSSPPPVPYKGK</sequence>
<dbReference type="EMBL" id="LOXM01000182">
    <property type="protein sequence ID" value="KVG61805.1"/>
    <property type="molecule type" value="Genomic_DNA"/>
</dbReference>
<dbReference type="AlphaFoldDB" id="A0A118HPY2"/>
<dbReference type="Proteomes" id="UP000064029">
    <property type="component" value="Unassembled WGS sequence"/>
</dbReference>
<dbReference type="InterPro" id="IPR006881">
    <property type="entry name" value="RepA_C"/>
</dbReference>